<evidence type="ECO:0000256" key="3">
    <source>
        <dbReference type="ARBA" id="ARBA00022827"/>
    </source>
</evidence>
<feature type="domain" description="FAD-binding PCMH-type" evidence="7">
    <location>
        <begin position="193"/>
        <end position="366"/>
    </location>
</feature>
<dbReference type="NCBIfam" id="TIGR02963">
    <property type="entry name" value="xanthine_xdhA"/>
    <property type="match status" value="1"/>
</dbReference>
<dbReference type="Pfam" id="PF03450">
    <property type="entry name" value="CO_deh_flav_C"/>
    <property type="match status" value="1"/>
</dbReference>
<dbReference type="InterPro" id="IPR012175">
    <property type="entry name" value="Xanth_DH_ssu_bac"/>
</dbReference>
<dbReference type="Gene3D" id="3.30.465.10">
    <property type="match status" value="1"/>
</dbReference>
<organism evidence="8 9">
    <name type="scientific">Ramlibacter alkalitolerans</name>
    <dbReference type="NCBI Taxonomy" id="2039631"/>
    <lineage>
        <taxon>Bacteria</taxon>
        <taxon>Pseudomonadati</taxon>
        <taxon>Pseudomonadota</taxon>
        <taxon>Betaproteobacteria</taxon>
        <taxon>Burkholderiales</taxon>
        <taxon>Comamonadaceae</taxon>
        <taxon>Ramlibacter</taxon>
    </lineage>
</organism>
<dbReference type="RefSeq" id="WP_201691337.1">
    <property type="nucleotide sequence ID" value="NZ_JAEQND010000009.1"/>
</dbReference>
<sequence>MESRTIRFSRRGELVSLTNVPPERTLLQVLREDLGATGTKEGCGEGDCGACTVVIAEPDQGRLRYRAINACIRLAHSIDGMALWTVEDLAGSDGALHPAQEAMVQAHGSQCGFCTPGFVMSLFGMYQNHVLRGATVTRELAQEELSGNLCRCTGYRPILDAAQSMAALPRIEQDEQAILRQLEALHAQRASEGVRGASAYLAPLGLPELLRLRAAHPQAQLVAGCTDVGLWVTKMHQQFGQVLDVTQVQELQRIAHDEQHLTIGAAATLTSASEALAAQWPQLAAFFQRFAGLPVRNAGTLGGNVANGSPIGDSMPLLIALGARVVLLSVRGERELPLEQFYTGYRQNVLAGDEVVGWIKVPRTGSPHPGALPQAGEGEEFLRAYKISKRYDDDISAVCLAIRMRLRDGVVEEIGIGAGGVAATPARAVQAEAALRGQPWTAQAARRAAAALGAEFRPISDMRASAAYRAEVLANLVQRFWLETQGHADVNLESFRLAEAALP</sequence>
<name>A0ABS1JS00_9BURK</name>
<dbReference type="PROSITE" id="PS00197">
    <property type="entry name" value="2FE2S_FER_1"/>
    <property type="match status" value="1"/>
</dbReference>
<dbReference type="PANTHER" id="PTHR45444:SF3">
    <property type="entry name" value="XANTHINE DEHYDROGENASE"/>
    <property type="match status" value="1"/>
</dbReference>
<dbReference type="SUPFAM" id="SSF56176">
    <property type="entry name" value="FAD-binding/transporter-associated domain-like"/>
    <property type="match status" value="1"/>
</dbReference>
<dbReference type="Gene3D" id="3.30.390.50">
    <property type="entry name" value="CO dehydrogenase flavoprotein, C-terminal domain"/>
    <property type="match status" value="1"/>
</dbReference>
<evidence type="ECO:0000259" key="6">
    <source>
        <dbReference type="PROSITE" id="PS51085"/>
    </source>
</evidence>
<feature type="domain" description="2Fe-2S ferredoxin-type" evidence="6">
    <location>
        <begin position="4"/>
        <end position="89"/>
    </location>
</feature>
<dbReference type="EMBL" id="JAEQND010000009">
    <property type="protein sequence ID" value="MBL0426926.1"/>
    <property type="molecule type" value="Genomic_DNA"/>
</dbReference>
<keyword evidence="4 8" id="KW-0560">Oxidoreductase</keyword>
<dbReference type="Pfam" id="PF00111">
    <property type="entry name" value="Fer2"/>
    <property type="match status" value="1"/>
</dbReference>
<dbReference type="InterPro" id="IPR016166">
    <property type="entry name" value="FAD-bd_PCMH"/>
</dbReference>
<keyword evidence="1" id="KW-0285">Flavoprotein</keyword>
<dbReference type="Gene3D" id="3.30.43.10">
    <property type="entry name" value="Uridine Diphospho-n-acetylenolpyruvylglucosamine Reductase, domain 2"/>
    <property type="match status" value="1"/>
</dbReference>
<dbReference type="InterPro" id="IPR016169">
    <property type="entry name" value="FAD-bd_PCMH_sub2"/>
</dbReference>
<dbReference type="SUPFAM" id="SSF47741">
    <property type="entry name" value="CO dehydrogenase ISP C-domain like"/>
    <property type="match status" value="1"/>
</dbReference>
<dbReference type="CDD" id="cd00207">
    <property type="entry name" value="fer2"/>
    <property type="match status" value="1"/>
</dbReference>
<dbReference type="InterPro" id="IPR016167">
    <property type="entry name" value="FAD-bd_PCMH_sub1"/>
</dbReference>
<dbReference type="InterPro" id="IPR012675">
    <property type="entry name" value="Beta-grasp_dom_sf"/>
</dbReference>
<dbReference type="Gene3D" id="1.10.150.120">
    <property type="entry name" value="[2Fe-2S]-binding domain"/>
    <property type="match status" value="1"/>
</dbReference>
<dbReference type="PANTHER" id="PTHR45444">
    <property type="entry name" value="XANTHINE DEHYDROGENASE"/>
    <property type="match status" value="1"/>
</dbReference>
<proteinExistence type="predicted"/>
<dbReference type="SMART" id="SM01092">
    <property type="entry name" value="CO_deh_flav_C"/>
    <property type="match status" value="1"/>
</dbReference>
<dbReference type="Proteomes" id="UP000622707">
    <property type="component" value="Unassembled WGS sequence"/>
</dbReference>
<dbReference type="EC" id="1.17.1.4" evidence="8"/>
<dbReference type="InterPro" id="IPR005107">
    <property type="entry name" value="CO_DH_flav_C"/>
</dbReference>
<dbReference type="InterPro" id="IPR036884">
    <property type="entry name" value="2Fe-2S-bd_dom_sf"/>
</dbReference>
<dbReference type="InterPro" id="IPR006058">
    <property type="entry name" value="2Fe2S_fd_BS"/>
</dbReference>
<keyword evidence="5" id="KW-0408">Iron</keyword>
<evidence type="ECO:0000256" key="5">
    <source>
        <dbReference type="ARBA" id="ARBA00023004"/>
    </source>
</evidence>
<keyword evidence="3" id="KW-0274">FAD</keyword>
<evidence type="ECO:0000259" key="7">
    <source>
        <dbReference type="PROSITE" id="PS51387"/>
    </source>
</evidence>
<dbReference type="PROSITE" id="PS51085">
    <property type="entry name" value="2FE2S_FER_2"/>
    <property type="match status" value="1"/>
</dbReference>
<keyword evidence="2" id="KW-0479">Metal-binding</keyword>
<dbReference type="InterPro" id="IPR014307">
    <property type="entry name" value="Xanthine_DH_ssu"/>
</dbReference>
<dbReference type="Gene3D" id="3.10.20.30">
    <property type="match status" value="1"/>
</dbReference>
<evidence type="ECO:0000256" key="1">
    <source>
        <dbReference type="ARBA" id="ARBA00022630"/>
    </source>
</evidence>
<protein>
    <submittedName>
        <fullName evidence="8">Xanthine dehydrogenase small subunit</fullName>
        <ecNumber evidence="8">1.17.1.4</ecNumber>
    </submittedName>
</protein>
<evidence type="ECO:0000313" key="8">
    <source>
        <dbReference type="EMBL" id="MBL0426926.1"/>
    </source>
</evidence>
<dbReference type="InterPro" id="IPR001041">
    <property type="entry name" value="2Fe-2S_ferredoxin-type"/>
</dbReference>
<dbReference type="Pfam" id="PF00941">
    <property type="entry name" value="FAD_binding_5"/>
    <property type="match status" value="1"/>
</dbReference>
<keyword evidence="9" id="KW-1185">Reference proteome</keyword>
<dbReference type="InterPro" id="IPR036010">
    <property type="entry name" value="2Fe-2S_ferredoxin-like_sf"/>
</dbReference>
<dbReference type="InterPro" id="IPR002888">
    <property type="entry name" value="2Fe-2S-bd"/>
</dbReference>
<comment type="caution">
    <text evidence="8">The sequence shown here is derived from an EMBL/GenBank/DDBJ whole genome shotgun (WGS) entry which is preliminary data.</text>
</comment>
<evidence type="ECO:0000256" key="2">
    <source>
        <dbReference type="ARBA" id="ARBA00022723"/>
    </source>
</evidence>
<reference evidence="8 9" key="1">
    <citation type="journal article" date="2017" name="Int. J. Syst. Evol. Microbiol.">
        <title>Ramlibacter alkalitolerans sp. nov., alkali-tolerant bacterium isolated from soil of ginseng.</title>
        <authorList>
            <person name="Lee D.H."/>
            <person name="Cha C.J."/>
        </authorList>
    </citation>
    <scope>NUCLEOTIDE SEQUENCE [LARGE SCALE GENOMIC DNA]</scope>
    <source>
        <strain evidence="8 9">KACC 19305</strain>
    </source>
</reference>
<dbReference type="SUPFAM" id="SSF54292">
    <property type="entry name" value="2Fe-2S ferredoxin-like"/>
    <property type="match status" value="1"/>
</dbReference>
<gene>
    <name evidence="8" type="primary">xdhA</name>
    <name evidence="8" type="ORF">JI746_17565</name>
</gene>
<dbReference type="Pfam" id="PF01799">
    <property type="entry name" value="Fer2_2"/>
    <property type="match status" value="1"/>
</dbReference>
<accession>A0ABS1JS00</accession>
<dbReference type="GO" id="GO:0004854">
    <property type="term" value="F:xanthine dehydrogenase activity"/>
    <property type="evidence" value="ECO:0007669"/>
    <property type="project" value="UniProtKB-EC"/>
</dbReference>
<evidence type="ECO:0000313" key="9">
    <source>
        <dbReference type="Proteomes" id="UP000622707"/>
    </source>
</evidence>
<dbReference type="InterPro" id="IPR036683">
    <property type="entry name" value="CO_DH_flav_C_dom_sf"/>
</dbReference>
<dbReference type="PIRSF" id="PIRSF036557">
    <property type="entry name" value="XdhA_RC"/>
    <property type="match status" value="1"/>
</dbReference>
<dbReference type="InterPro" id="IPR036318">
    <property type="entry name" value="FAD-bd_PCMH-like_sf"/>
</dbReference>
<dbReference type="InterPro" id="IPR002346">
    <property type="entry name" value="Mopterin_DH_FAD-bd"/>
</dbReference>
<dbReference type="InterPro" id="IPR016208">
    <property type="entry name" value="Ald_Oxase/xanthine_DH-like"/>
</dbReference>
<evidence type="ECO:0000256" key="4">
    <source>
        <dbReference type="ARBA" id="ARBA00023002"/>
    </source>
</evidence>
<dbReference type="PROSITE" id="PS51387">
    <property type="entry name" value="FAD_PCMH"/>
    <property type="match status" value="1"/>
</dbReference>
<dbReference type="SUPFAM" id="SSF55447">
    <property type="entry name" value="CO dehydrogenase flavoprotein C-terminal domain-like"/>
    <property type="match status" value="1"/>
</dbReference>